<dbReference type="GO" id="GO:0005794">
    <property type="term" value="C:Golgi apparatus"/>
    <property type="evidence" value="ECO:0007669"/>
    <property type="project" value="TreeGrafter"/>
</dbReference>
<dbReference type="AlphaFoldDB" id="A0A0V0H4S8"/>
<dbReference type="GO" id="GO:0006816">
    <property type="term" value="P:calcium ion transport"/>
    <property type="evidence" value="ECO:0007669"/>
    <property type="project" value="TreeGrafter"/>
</dbReference>
<comment type="subcellular location">
    <subcellularLocation>
        <location evidence="1">Membrane</location>
        <topology evidence="1">Single-pass membrane protein</topology>
    </subcellularLocation>
</comment>
<keyword evidence="3" id="KW-0712">Selenocysteine</keyword>
<keyword evidence="2 6" id="KW-0812">Transmembrane</keyword>
<evidence type="ECO:0000256" key="4">
    <source>
        <dbReference type="ARBA" id="ARBA00022989"/>
    </source>
</evidence>
<accession>A0A0V0H4S8</accession>
<dbReference type="EMBL" id="GEDG01026389">
    <property type="protein sequence ID" value="JAP14566.1"/>
    <property type="molecule type" value="Transcribed_RNA"/>
</dbReference>
<evidence type="ECO:0000256" key="5">
    <source>
        <dbReference type="ARBA" id="ARBA00023136"/>
    </source>
</evidence>
<evidence type="ECO:0000313" key="7">
    <source>
        <dbReference type="EMBL" id="JAP14566.1"/>
    </source>
</evidence>
<protein>
    <submittedName>
        <fullName evidence="7">Putative ovule protein</fullName>
    </submittedName>
</protein>
<feature type="transmembrane region" description="Helical" evidence="6">
    <location>
        <begin position="24"/>
        <end position="42"/>
    </location>
</feature>
<keyword evidence="4 6" id="KW-1133">Transmembrane helix</keyword>
<sequence length="111" mass="12744">MAYVERGVVKSKRSIWRLKTMTDFFWSIINFISVFLLLCFRWKKQTPTKKVQDPARSGMEVVLEVLEVVHMVVVHVGHPVGWTMSEALTTVLFLPVVLAVDKCGYATFEIL</sequence>
<dbReference type="Pfam" id="PF10961">
    <property type="entry name" value="SelK_SelG"/>
    <property type="match status" value="1"/>
</dbReference>
<name>A0A0V0H4S8_SOLCH</name>
<reference evidence="7" key="1">
    <citation type="submission" date="2015-12" db="EMBL/GenBank/DDBJ databases">
        <title>Gene expression during late stages of embryo sac development: a critical building block for successful pollen-pistil interactions.</title>
        <authorList>
            <person name="Liu Y."/>
            <person name="Joly V."/>
            <person name="Sabar M."/>
            <person name="Matton D.P."/>
        </authorList>
    </citation>
    <scope>NUCLEOTIDE SEQUENCE</scope>
</reference>
<evidence type="ECO:0000256" key="3">
    <source>
        <dbReference type="ARBA" id="ARBA00022933"/>
    </source>
</evidence>
<dbReference type="GO" id="GO:0005789">
    <property type="term" value="C:endoplasmic reticulum membrane"/>
    <property type="evidence" value="ECO:0007669"/>
    <property type="project" value="TreeGrafter"/>
</dbReference>
<proteinExistence type="predicted"/>
<evidence type="ECO:0000256" key="1">
    <source>
        <dbReference type="ARBA" id="ARBA00004167"/>
    </source>
</evidence>
<dbReference type="PANTHER" id="PTHR16875:SF0">
    <property type="entry name" value="SELENOPROTEIN K"/>
    <property type="match status" value="1"/>
</dbReference>
<organism evidence="7">
    <name type="scientific">Solanum chacoense</name>
    <name type="common">Chaco potato</name>
    <dbReference type="NCBI Taxonomy" id="4108"/>
    <lineage>
        <taxon>Eukaryota</taxon>
        <taxon>Viridiplantae</taxon>
        <taxon>Streptophyta</taxon>
        <taxon>Embryophyta</taxon>
        <taxon>Tracheophyta</taxon>
        <taxon>Spermatophyta</taxon>
        <taxon>Magnoliopsida</taxon>
        <taxon>eudicotyledons</taxon>
        <taxon>Gunneridae</taxon>
        <taxon>Pentapetalae</taxon>
        <taxon>asterids</taxon>
        <taxon>lamiids</taxon>
        <taxon>Solanales</taxon>
        <taxon>Solanaceae</taxon>
        <taxon>Solanoideae</taxon>
        <taxon>Solaneae</taxon>
        <taxon>Solanum</taxon>
    </lineage>
</organism>
<keyword evidence="5 6" id="KW-0472">Membrane</keyword>
<dbReference type="GO" id="GO:0032469">
    <property type="term" value="P:endoplasmic reticulum calcium ion homeostasis"/>
    <property type="evidence" value="ECO:0007669"/>
    <property type="project" value="TreeGrafter"/>
</dbReference>
<dbReference type="PANTHER" id="PTHR16875">
    <property type="entry name" value="SELENOPROTEIN K"/>
    <property type="match status" value="1"/>
</dbReference>
<evidence type="ECO:0000256" key="6">
    <source>
        <dbReference type="SAM" id="Phobius"/>
    </source>
</evidence>
<dbReference type="InterPro" id="IPR024491">
    <property type="entry name" value="Se_SelK/SelG"/>
</dbReference>
<evidence type="ECO:0000256" key="2">
    <source>
        <dbReference type="ARBA" id="ARBA00022692"/>
    </source>
</evidence>